<dbReference type="Gene3D" id="3.30.70.250">
    <property type="entry name" value="Malonyl-CoA ACP transacylase, ACP-binding"/>
    <property type="match status" value="1"/>
</dbReference>
<evidence type="ECO:0000256" key="6">
    <source>
        <dbReference type="PIRNR" id="PIRNR000446"/>
    </source>
</evidence>
<dbReference type="GO" id="GO:0005829">
    <property type="term" value="C:cytosol"/>
    <property type="evidence" value="ECO:0007669"/>
    <property type="project" value="TreeGrafter"/>
</dbReference>
<evidence type="ECO:0000256" key="5">
    <source>
        <dbReference type="ARBA" id="ARBA00048462"/>
    </source>
</evidence>
<dbReference type="PIRSF" id="PIRSF000446">
    <property type="entry name" value="Mct"/>
    <property type="match status" value="1"/>
</dbReference>
<keyword evidence="10" id="KW-1185">Reference proteome</keyword>
<proteinExistence type="inferred from homology"/>
<dbReference type="Proteomes" id="UP000435036">
    <property type="component" value="Unassembled WGS sequence"/>
</dbReference>
<dbReference type="InterPro" id="IPR016035">
    <property type="entry name" value="Acyl_Trfase/lysoPLipase"/>
</dbReference>
<dbReference type="Gene3D" id="3.40.366.10">
    <property type="entry name" value="Malonyl-Coenzyme A Acyl Carrier Protein, domain 2"/>
    <property type="match status" value="1"/>
</dbReference>
<keyword evidence="3 6" id="KW-0808">Transferase</keyword>
<dbReference type="InterPro" id="IPR014043">
    <property type="entry name" value="Acyl_transferase_dom"/>
</dbReference>
<dbReference type="GO" id="GO:0006633">
    <property type="term" value="P:fatty acid biosynthetic process"/>
    <property type="evidence" value="ECO:0007669"/>
    <property type="project" value="TreeGrafter"/>
</dbReference>
<feature type="domain" description="Malonyl-CoA:ACP transacylase (MAT)" evidence="8">
    <location>
        <begin position="6"/>
        <end position="294"/>
    </location>
</feature>
<dbReference type="AlphaFoldDB" id="A0A6N8L2I5"/>
<reference evidence="9 10" key="1">
    <citation type="submission" date="2019-12" db="EMBL/GenBank/DDBJ databases">
        <authorList>
            <person name="Dong K."/>
        </authorList>
    </citation>
    <scope>NUCLEOTIDE SEQUENCE [LARGE SCALE GENOMIC DNA]</scope>
    <source>
        <strain evidence="9 10">JCM 31225</strain>
    </source>
</reference>
<dbReference type="PANTHER" id="PTHR42681:SF1">
    <property type="entry name" value="MALONYL-COA-ACYL CARRIER PROTEIN TRANSACYLASE, MITOCHONDRIAL"/>
    <property type="match status" value="1"/>
</dbReference>
<evidence type="ECO:0000256" key="7">
    <source>
        <dbReference type="PIRSR" id="PIRSR000446-1"/>
    </source>
</evidence>
<dbReference type="SUPFAM" id="SSF52151">
    <property type="entry name" value="FabD/lysophospholipase-like"/>
    <property type="match status" value="1"/>
</dbReference>
<comment type="similarity">
    <text evidence="6">Belongs to the fabD family.</text>
</comment>
<comment type="caution">
    <text evidence="9">The sequence shown here is derived from an EMBL/GenBank/DDBJ whole genome shotgun (WGS) entry which is preliminary data.</text>
</comment>
<dbReference type="Pfam" id="PF00698">
    <property type="entry name" value="Acyl_transf_1"/>
    <property type="match status" value="1"/>
</dbReference>
<dbReference type="InterPro" id="IPR050858">
    <property type="entry name" value="Mal-CoA-ACP_Trans/PKS_FabD"/>
</dbReference>
<dbReference type="InterPro" id="IPR001227">
    <property type="entry name" value="Ac_transferase_dom_sf"/>
</dbReference>
<dbReference type="EMBL" id="WSQA01000014">
    <property type="protein sequence ID" value="MVZ63566.1"/>
    <property type="molecule type" value="Genomic_DNA"/>
</dbReference>
<sequence length="296" mass="31619">MKTAYIFPGQGAQFVGMGQDLYNFNEESKALFERANDILGFRITDLMFNGTEEDLKQTKVTQPAIFLHSVILAKALGANFKPDMVAGHSLGEFSALVAAGALSFEDGLRLVAKRANAMQEATEAEPGTMAAILGLEDVIVEEKCAEVDDVVVPANYNCPGQLVISGSVSGVDKACEKLLEAGAKRALKLNVGGAFHSPLMEAAKQELQQAILEVDIQIPVCPIYQNIDANPYQDPVAIKENLIAQLTGAVRWTQTIQTMLADGAEAFVEVGPGAVLQGLVKKVDRQIPTSSAKIGE</sequence>
<evidence type="ECO:0000313" key="9">
    <source>
        <dbReference type="EMBL" id="MVZ63566.1"/>
    </source>
</evidence>
<evidence type="ECO:0000256" key="2">
    <source>
        <dbReference type="ARBA" id="ARBA00018953"/>
    </source>
</evidence>
<dbReference type="RefSeq" id="WP_160370286.1">
    <property type="nucleotide sequence ID" value="NZ_WSQA01000014.1"/>
</dbReference>
<evidence type="ECO:0000256" key="4">
    <source>
        <dbReference type="ARBA" id="ARBA00023315"/>
    </source>
</evidence>
<organism evidence="9 10">
    <name type="scientific">Sphingobacterium humi</name>
    <dbReference type="NCBI Taxonomy" id="1796905"/>
    <lineage>
        <taxon>Bacteria</taxon>
        <taxon>Pseudomonadati</taxon>
        <taxon>Bacteroidota</taxon>
        <taxon>Sphingobacteriia</taxon>
        <taxon>Sphingobacteriales</taxon>
        <taxon>Sphingobacteriaceae</taxon>
        <taxon>Sphingobacterium</taxon>
    </lineage>
</organism>
<evidence type="ECO:0000256" key="1">
    <source>
        <dbReference type="ARBA" id="ARBA00013258"/>
    </source>
</evidence>
<dbReference type="PANTHER" id="PTHR42681">
    <property type="entry name" value="MALONYL-COA-ACYL CARRIER PROTEIN TRANSACYLASE, MITOCHONDRIAL"/>
    <property type="match status" value="1"/>
</dbReference>
<dbReference type="OrthoDB" id="9805460at2"/>
<dbReference type="InterPro" id="IPR024925">
    <property type="entry name" value="Malonyl_CoA-ACP_transAc"/>
</dbReference>
<dbReference type="SMART" id="SM00827">
    <property type="entry name" value="PKS_AT"/>
    <property type="match status" value="1"/>
</dbReference>
<feature type="active site" evidence="7">
    <location>
        <position position="196"/>
    </location>
</feature>
<evidence type="ECO:0000256" key="3">
    <source>
        <dbReference type="ARBA" id="ARBA00022679"/>
    </source>
</evidence>
<dbReference type="InterPro" id="IPR016036">
    <property type="entry name" value="Malonyl_transacylase_ACP-bd"/>
</dbReference>
<evidence type="ECO:0000259" key="8">
    <source>
        <dbReference type="SMART" id="SM00827"/>
    </source>
</evidence>
<dbReference type="SUPFAM" id="SSF55048">
    <property type="entry name" value="Probable ACP-binding domain of malonyl-CoA ACP transacylase"/>
    <property type="match status" value="1"/>
</dbReference>
<evidence type="ECO:0000313" key="10">
    <source>
        <dbReference type="Proteomes" id="UP000435036"/>
    </source>
</evidence>
<dbReference type="InterPro" id="IPR004410">
    <property type="entry name" value="Malonyl_CoA-ACP_transAc_FabD"/>
</dbReference>
<keyword evidence="4 6" id="KW-0012">Acyltransferase</keyword>
<dbReference type="NCBIfam" id="TIGR00128">
    <property type="entry name" value="fabD"/>
    <property type="match status" value="1"/>
</dbReference>
<dbReference type="GO" id="GO:0004314">
    <property type="term" value="F:[acyl-carrier-protein] S-malonyltransferase activity"/>
    <property type="evidence" value="ECO:0007669"/>
    <property type="project" value="UniProtKB-EC"/>
</dbReference>
<protein>
    <recommendedName>
        <fullName evidence="2 6">Malonyl CoA-acyl carrier protein transacylase</fullName>
        <ecNumber evidence="1 6">2.3.1.39</ecNumber>
    </recommendedName>
</protein>
<dbReference type="FunFam" id="3.30.70.250:FF:000001">
    <property type="entry name" value="Malonyl CoA-acyl carrier protein transacylase"/>
    <property type="match status" value="1"/>
</dbReference>
<dbReference type="EC" id="2.3.1.39" evidence="1 6"/>
<gene>
    <name evidence="9" type="primary">fabD</name>
    <name evidence="9" type="ORF">GQF63_16180</name>
</gene>
<accession>A0A6N8L2I5</accession>
<feature type="active site" evidence="7">
    <location>
        <position position="89"/>
    </location>
</feature>
<name>A0A6N8L2I5_9SPHI</name>
<comment type="catalytic activity">
    <reaction evidence="5 6">
        <text>holo-[ACP] + malonyl-CoA = malonyl-[ACP] + CoA</text>
        <dbReference type="Rhea" id="RHEA:41792"/>
        <dbReference type="Rhea" id="RHEA-COMP:9623"/>
        <dbReference type="Rhea" id="RHEA-COMP:9685"/>
        <dbReference type="ChEBI" id="CHEBI:57287"/>
        <dbReference type="ChEBI" id="CHEBI:57384"/>
        <dbReference type="ChEBI" id="CHEBI:64479"/>
        <dbReference type="ChEBI" id="CHEBI:78449"/>
        <dbReference type="EC" id="2.3.1.39"/>
    </reaction>
</comment>